<proteinExistence type="predicted"/>
<feature type="compositionally biased region" description="Low complexity" evidence="1">
    <location>
        <begin position="51"/>
        <end position="61"/>
    </location>
</feature>
<comment type="caution">
    <text evidence="2">The sequence shown here is derived from an EMBL/GenBank/DDBJ whole genome shotgun (WGS) entry which is preliminary data.</text>
</comment>
<evidence type="ECO:0000313" key="3">
    <source>
        <dbReference type="Proteomes" id="UP000823388"/>
    </source>
</evidence>
<name>A0A8T0RI87_PANVG</name>
<feature type="region of interest" description="Disordered" evidence="1">
    <location>
        <begin position="51"/>
        <end position="110"/>
    </location>
</feature>
<reference evidence="2" key="1">
    <citation type="submission" date="2020-05" db="EMBL/GenBank/DDBJ databases">
        <title>WGS assembly of Panicum virgatum.</title>
        <authorList>
            <person name="Lovell J.T."/>
            <person name="Jenkins J."/>
            <person name="Shu S."/>
            <person name="Juenger T.E."/>
            <person name="Schmutz J."/>
        </authorList>
    </citation>
    <scope>NUCLEOTIDE SEQUENCE</scope>
    <source>
        <strain evidence="2">AP13</strain>
    </source>
</reference>
<feature type="region of interest" description="Disordered" evidence="1">
    <location>
        <begin position="131"/>
        <end position="195"/>
    </location>
</feature>
<dbReference type="AlphaFoldDB" id="A0A8T0RI87"/>
<keyword evidence="3" id="KW-1185">Reference proteome</keyword>
<gene>
    <name evidence="2" type="ORF">PVAP13_6KG410350</name>
</gene>
<evidence type="ECO:0000256" key="1">
    <source>
        <dbReference type="SAM" id="MobiDB-lite"/>
    </source>
</evidence>
<sequence>MPDAGRGFVVLTCCGRSASVRTRQPPTASVPCARPSAADCRSFLSLSPGGTPLSLLPSHSSPAPPSDPRRPLHPAAGGGFDRRHRGGGSGPLRSPAPSSAEVPAPFPLLLHPGRRRPPPWWIPATPSKAPLLSTPAGLRHGGSRPPPPGLGEGASRGVGDEAWRHGGGATGPQPGYTGRDGGSARERRQTAAEGRLWRRVLGRRERDFGAAAVAAALRRSGGVCGGGRGRRG</sequence>
<feature type="compositionally biased region" description="Low complexity" evidence="1">
    <location>
        <begin position="95"/>
        <end position="110"/>
    </location>
</feature>
<evidence type="ECO:0000313" key="2">
    <source>
        <dbReference type="EMBL" id="KAG2585761.1"/>
    </source>
</evidence>
<accession>A0A8T0RI87</accession>
<dbReference type="EMBL" id="CM029047">
    <property type="protein sequence ID" value="KAG2585761.1"/>
    <property type="molecule type" value="Genomic_DNA"/>
</dbReference>
<dbReference type="Proteomes" id="UP000823388">
    <property type="component" value="Chromosome 6K"/>
</dbReference>
<protein>
    <submittedName>
        <fullName evidence="2">Uncharacterized protein</fullName>
    </submittedName>
</protein>
<organism evidence="2 3">
    <name type="scientific">Panicum virgatum</name>
    <name type="common">Blackwell switchgrass</name>
    <dbReference type="NCBI Taxonomy" id="38727"/>
    <lineage>
        <taxon>Eukaryota</taxon>
        <taxon>Viridiplantae</taxon>
        <taxon>Streptophyta</taxon>
        <taxon>Embryophyta</taxon>
        <taxon>Tracheophyta</taxon>
        <taxon>Spermatophyta</taxon>
        <taxon>Magnoliopsida</taxon>
        <taxon>Liliopsida</taxon>
        <taxon>Poales</taxon>
        <taxon>Poaceae</taxon>
        <taxon>PACMAD clade</taxon>
        <taxon>Panicoideae</taxon>
        <taxon>Panicodae</taxon>
        <taxon>Paniceae</taxon>
        <taxon>Panicinae</taxon>
        <taxon>Panicum</taxon>
        <taxon>Panicum sect. Hiantes</taxon>
    </lineage>
</organism>